<dbReference type="InterPro" id="IPR036094">
    <property type="entry name" value="NadA_sf"/>
</dbReference>
<evidence type="ECO:0000256" key="1">
    <source>
        <dbReference type="ARBA" id="ARBA00001966"/>
    </source>
</evidence>
<proteinExistence type="predicted"/>
<gene>
    <name evidence="10" type="ORF">ENT99_05650</name>
    <name evidence="11" type="ORF">ENU64_01745</name>
</gene>
<keyword evidence="6" id="KW-0808">Transferase</keyword>
<keyword evidence="7" id="KW-0479">Metal-binding</keyword>
<sequence length="200" mass="22810">MVKAKANCIGTNANALKLVKAFDTDRVVFGSDKHLAEYIASRTGKRVIAVLPNGYCPVRMNFYPVVVQELLRIYRGAKLIAHPECSYKIRRLANFVGSTSQMMRYVTSSNCRIFLVGIVYRMFMGNTDKAFIPASTNAIYSDMKKINLEKILKSLRDRVYMVLVDNEITVRVRKAIENTFSLFGMEAPWRRYLLNVFSGL</sequence>
<evidence type="ECO:0000256" key="9">
    <source>
        <dbReference type="ARBA" id="ARBA00023014"/>
    </source>
</evidence>
<comment type="caution">
    <text evidence="11">The sequence shown here is derived from an EMBL/GenBank/DDBJ whole genome shotgun (WGS) entry which is preliminary data.</text>
</comment>
<dbReference type="PANTHER" id="PTHR30573:SF0">
    <property type="entry name" value="QUINOLINATE SYNTHASE, CHLOROPLASTIC"/>
    <property type="match status" value="1"/>
</dbReference>
<dbReference type="GO" id="GO:0008987">
    <property type="term" value="F:quinolinate synthetase A activity"/>
    <property type="evidence" value="ECO:0007669"/>
    <property type="project" value="InterPro"/>
</dbReference>
<keyword evidence="4" id="KW-0004">4Fe-4S</keyword>
<evidence type="ECO:0000256" key="4">
    <source>
        <dbReference type="ARBA" id="ARBA00022485"/>
    </source>
</evidence>
<keyword evidence="8" id="KW-0408">Iron</keyword>
<evidence type="ECO:0000256" key="3">
    <source>
        <dbReference type="ARBA" id="ARBA00012669"/>
    </source>
</evidence>
<evidence type="ECO:0000313" key="11">
    <source>
        <dbReference type="EMBL" id="HGT98139.1"/>
    </source>
</evidence>
<dbReference type="Gene3D" id="3.40.50.10800">
    <property type="entry name" value="NadA-like"/>
    <property type="match status" value="2"/>
</dbReference>
<evidence type="ECO:0000256" key="5">
    <source>
        <dbReference type="ARBA" id="ARBA00022642"/>
    </source>
</evidence>
<comment type="cofactor">
    <cofactor evidence="1">
        <name>[4Fe-4S] cluster</name>
        <dbReference type="ChEBI" id="CHEBI:49883"/>
    </cofactor>
</comment>
<organism evidence="11">
    <name type="scientific">Ignisphaera aggregans</name>
    <dbReference type="NCBI Taxonomy" id="334771"/>
    <lineage>
        <taxon>Archaea</taxon>
        <taxon>Thermoproteota</taxon>
        <taxon>Thermoprotei</taxon>
        <taxon>Desulfurococcales</taxon>
        <taxon>Desulfurococcaceae</taxon>
        <taxon>Ignisphaera</taxon>
    </lineage>
</organism>
<dbReference type="Pfam" id="PF02445">
    <property type="entry name" value="NadA"/>
    <property type="match status" value="1"/>
</dbReference>
<name>A0A7J3MXF9_9CREN</name>
<dbReference type="EC" id="2.5.1.72" evidence="3"/>
<dbReference type="GO" id="GO:0051539">
    <property type="term" value="F:4 iron, 4 sulfur cluster binding"/>
    <property type="evidence" value="ECO:0007669"/>
    <property type="project" value="UniProtKB-KW"/>
</dbReference>
<dbReference type="GO" id="GO:0046872">
    <property type="term" value="F:metal ion binding"/>
    <property type="evidence" value="ECO:0007669"/>
    <property type="project" value="UniProtKB-KW"/>
</dbReference>
<dbReference type="InterPro" id="IPR003473">
    <property type="entry name" value="NadA"/>
</dbReference>
<dbReference type="PANTHER" id="PTHR30573">
    <property type="entry name" value="QUINOLINATE SYNTHETASE A"/>
    <property type="match status" value="1"/>
</dbReference>
<evidence type="ECO:0000256" key="6">
    <source>
        <dbReference type="ARBA" id="ARBA00022679"/>
    </source>
</evidence>
<protein>
    <recommendedName>
        <fullName evidence="3">quinolinate synthase</fullName>
        <ecNumber evidence="3">2.5.1.72</ecNumber>
    </recommendedName>
</protein>
<dbReference type="SUPFAM" id="SSF142754">
    <property type="entry name" value="NadA-like"/>
    <property type="match status" value="1"/>
</dbReference>
<dbReference type="AlphaFoldDB" id="A0A7J3MXF9"/>
<keyword evidence="5" id="KW-0662">Pyridine nucleotide biosynthesis</keyword>
<dbReference type="GO" id="GO:0005829">
    <property type="term" value="C:cytosol"/>
    <property type="evidence" value="ECO:0007669"/>
    <property type="project" value="TreeGrafter"/>
</dbReference>
<dbReference type="EMBL" id="DTAU01000109">
    <property type="protein sequence ID" value="HFQ79166.1"/>
    <property type="molecule type" value="Genomic_DNA"/>
</dbReference>
<dbReference type="UniPathway" id="UPA00253">
    <property type="reaction ID" value="UER00327"/>
</dbReference>
<keyword evidence="9" id="KW-0411">Iron-sulfur</keyword>
<accession>A0A7J3MXF9</accession>
<evidence type="ECO:0000256" key="2">
    <source>
        <dbReference type="ARBA" id="ARBA00005065"/>
    </source>
</evidence>
<reference evidence="11" key="1">
    <citation type="journal article" date="2020" name="mSystems">
        <title>Genome- and Community-Level Interaction Insights into Carbon Utilization and Element Cycling Functions of Hydrothermarchaeota in Hydrothermal Sediment.</title>
        <authorList>
            <person name="Zhou Z."/>
            <person name="Liu Y."/>
            <person name="Xu W."/>
            <person name="Pan J."/>
            <person name="Luo Z.H."/>
            <person name="Li M."/>
        </authorList>
    </citation>
    <scope>NUCLEOTIDE SEQUENCE [LARGE SCALE GENOMIC DNA]</scope>
    <source>
        <strain evidence="10">SpSt-629</strain>
        <strain evidence="11">SpSt-688</strain>
    </source>
</reference>
<evidence type="ECO:0000313" key="10">
    <source>
        <dbReference type="EMBL" id="HFQ79166.1"/>
    </source>
</evidence>
<dbReference type="GO" id="GO:0034628">
    <property type="term" value="P:'de novo' NAD+ biosynthetic process from L-aspartate"/>
    <property type="evidence" value="ECO:0007669"/>
    <property type="project" value="TreeGrafter"/>
</dbReference>
<evidence type="ECO:0000256" key="7">
    <source>
        <dbReference type="ARBA" id="ARBA00022723"/>
    </source>
</evidence>
<comment type="pathway">
    <text evidence="2">Cofactor biosynthesis; NAD(+) biosynthesis; quinolinate from iminoaspartate: step 1/1.</text>
</comment>
<evidence type="ECO:0000256" key="8">
    <source>
        <dbReference type="ARBA" id="ARBA00023004"/>
    </source>
</evidence>
<dbReference type="EMBL" id="DTDH01000054">
    <property type="protein sequence ID" value="HGT98139.1"/>
    <property type="molecule type" value="Genomic_DNA"/>
</dbReference>